<evidence type="ECO:0000259" key="2">
    <source>
        <dbReference type="PROSITE" id="PS51034"/>
    </source>
</evidence>
<reference evidence="3 4" key="1">
    <citation type="journal article" date="2019" name="Sci. Data">
        <title>Hybrid genome assembly and annotation of Danionella translucida.</title>
        <authorList>
            <person name="Kadobianskyi M."/>
            <person name="Schulze L."/>
            <person name="Schuelke M."/>
            <person name="Judkewitz B."/>
        </authorList>
    </citation>
    <scope>NUCLEOTIDE SEQUENCE [LARGE SCALE GENOMIC DNA]</scope>
    <source>
        <strain evidence="3 4">Bolton</strain>
    </source>
</reference>
<feature type="chain" id="PRO_5021897423" description="ZP domain-containing protein" evidence="1">
    <location>
        <begin position="28"/>
        <end position="595"/>
    </location>
</feature>
<keyword evidence="1" id="KW-0732">Signal</keyword>
<dbReference type="PANTHER" id="PTHR11576:SF15">
    <property type="entry name" value="ZONA PELLUCIDA SPERM-BINDING PROTEIN 3-LIKE"/>
    <property type="match status" value="1"/>
</dbReference>
<dbReference type="AlphaFoldDB" id="A0A553PWP2"/>
<protein>
    <recommendedName>
        <fullName evidence="2">ZP domain-containing protein</fullName>
    </recommendedName>
</protein>
<proteinExistence type="predicted"/>
<dbReference type="GO" id="GO:0035803">
    <property type="term" value="P:egg coat formation"/>
    <property type="evidence" value="ECO:0007669"/>
    <property type="project" value="TreeGrafter"/>
</dbReference>
<feature type="signal peptide" evidence="1">
    <location>
        <begin position="1"/>
        <end position="27"/>
    </location>
</feature>
<dbReference type="InterPro" id="IPR042235">
    <property type="entry name" value="ZP-C_dom"/>
</dbReference>
<gene>
    <name evidence="3" type="ORF">DNTS_013293</name>
</gene>
<comment type="caution">
    <text evidence="3">The sequence shown here is derived from an EMBL/GenBank/DDBJ whole genome shotgun (WGS) entry which is preliminary data.</text>
</comment>
<dbReference type="GO" id="GO:0007339">
    <property type="term" value="P:binding of sperm to zona pellucida"/>
    <property type="evidence" value="ECO:0007669"/>
    <property type="project" value="TreeGrafter"/>
</dbReference>
<accession>A0A553PWP2</accession>
<dbReference type="GO" id="GO:2000344">
    <property type="term" value="P:positive regulation of acrosome reaction"/>
    <property type="evidence" value="ECO:0007669"/>
    <property type="project" value="TreeGrafter"/>
</dbReference>
<sequence>MYRVMERVVLSFCCVFHFFALLHTAGAHSFGVGGPQDYSNVASTEQLRPWARGNEFIGTPPVSRPYHVFPMFQHFQVPLANTELFRPLPERRQLPRRLASLLVPQVTPQRVQVSPARNVQGVEVWCGYSKVSVRVNKHLLGFRSSPYSFQLGTCPVSRFDQSFLYFHYDLNDCDGALTMRNGQIVYSNIVRYIPEPQGKVIRAVPLVLNIQCLYNRFHHSYKIGFLPVLRERVFHKVFERTPTFQIHMCNEHWERLEGREGFVLGEPMYFEVSAAHTSLDERVFVDSCYASAYSDPKLNPQHAVYGGQQEARKSLWFSYEALKHHTVFSRCLSVTTSYRDVSIHNSSTSTRAKSCTYDNEEQRWEELYSDDSVCACCDYTCEGEQTSYLPNLRPALITSKPWVWDNDEQPLLKSKERLDQLEDLMKFKSVPIISEKEDGRNVEIVTDSEEPEEPEFKKMRSKDLDVEVMVDSEVHSTELKGELPVRPGDVMSPGEEKDFSKEIWKGGLTPKSLNKSKIAEEPSFELTGELLEDVEEARKIEQWQSTPFPKTLSIEELESEDFENKTVLSTELSLMVIDEEMFLNGKQEPAEWKED</sequence>
<evidence type="ECO:0000313" key="4">
    <source>
        <dbReference type="Proteomes" id="UP000316079"/>
    </source>
</evidence>
<evidence type="ECO:0000313" key="3">
    <source>
        <dbReference type="EMBL" id="TRY82100.1"/>
    </source>
</evidence>
<dbReference type="GO" id="GO:0032190">
    <property type="term" value="F:acrosin binding"/>
    <property type="evidence" value="ECO:0007669"/>
    <property type="project" value="TreeGrafter"/>
</dbReference>
<evidence type="ECO:0000256" key="1">
    <source>
        <dbReference type="SAM" id="SignalP"/>
    </source>
</evidence>
<dbReference type="PANTHER" id="PTHR11576">
    <property type="entry name" value="ZONA PELLUCIDA SPERM-BINDING PROTEIN 3"/>
    <property type="match status" value="1"/>
</dbReference>
<dbReference type="PROSITE" id="PS51034">
    <property type="entry name" value="ZP_2"/>
    <property type="match status" value="1"/>
</dbReference>
<dbReference type="SMART" id="SM00241">
    <property type="entry name" value="ZP"/>
    <property type="match status" value="1"/>
</dbReference>
<dbReference type="InterPro" id="IPR001507">
    <property type="entry name" value="ZP_dom"/>
</dbReference>
<dbReference type="OrthoDB" id="8956379at2759"/>
<dbReference type="FunFam" id="2.60.40.3210:FF:000001">
    <property type="entry name" value="Zona pellucida sperm-binding protein 3"/>
    <property type="match status" value="1"/>
</dbReference>
<dbReference type="Proteomes" id="UP000316079">
    <property type="component" value="Unassembled WGS sequence"/>
</dbReference>
<dbReference type="STRING" id="623744.A0A553PWP2"/>
<dbReference type="GO" id="GO:0031012">
    <property type="term" value="C:extracellular matrix"/>
    <property type="evidence" value="ECO:0007669"/>
    <property type="project" value="TreeGrafter"/>
</dbReference>
<organism evidence="3 4">
    <name type="scientific">Danionella cerebrum</name>
    <dbReference type="NCBI Taxonomy" id="2873325"/>
    <lineage>
        <taxon>Eukaryota</taxon>
        <taxon>Metazoa</taxon>
        <taxon>Chordata</taxon>
        <taxon>Craniata</taxon>
        <taxon>Vertebrata</taxon>
        <taxon>Euteleostomi</taxon>
        <taxon>Actinopterygii</taxon>
        <taxon>Neopterygii</taxon>
        <taxon>Teleostei</taxon>
        <taxon>Ostariophysi</taxon>
        <taxon>Cypriniformes</taxon>
        <taxon>Danionidae</taxon>
        <taxon>Danioninae</taxon>
        <taxon>Danionella</taxon>
    </lineage>
</organism>
<feature type="domain" description="ZP" evidence="2">
    <location>
        <begin position="125"/>
        <end position="384"/>
    </location>
</feature>
<keyword evidence="4" id="KW-1185">Reference proteome</keyword>
<name>A0A553PWP2_9TELE</name>
<dbReference type="Gene3D" id="2.60.40.4100">
    <property type="entry name" value="Zona pellucida, ZP-C domain"/>
    <property type="match status" value="1"/>
</dbReference>
<dbReference type="InterPro" id="IPR055356">
    <property type="entry name" value="ZP-N"/>
</dbReference>
<dbReference type="Pfam" id="PF23344">
    <property type="entry name" value="ZP-N"/>
    <property type="match status" value="1"/>
</dbReference>
<dbReference type="EMBL" id="SRMA01026575">
    <property type="protein sequence ID" value="TRY82100.1"/>
    <property type="molecule type" value="Genomic_DNA"/>
</dbReference>
<dbReference type="Gene3D" id="2.60.40.3210">
    <property type="entry name" value="Zona pellucida, ZP-N domain"/>
    <property type="match status" value="1"/>
</dbReference>